<organism evidence="10 11">
    <name type="scientific">Capillibacterium thermochitinicola</name>
    <dbReference type="NCBI Taxonomy" id="2699427"/>
    <lineage>
        <taxon>Bacteria</taxon>
        <taxon>Bacillati</taxon>
        <taxon>Bacillota</taxon>
        <taxon>Capillibacterium</taxon>
    </lineage>
</organism>
<comment type="caution">
    <text evidence="10">The sequence shown here is derived from an EMBL/GenBank/DDBJ whole genome shotgun (WGS) entry which is preliminary data.</text>
</comment>
<gene>
    <name evidence="10" type="ORF">G5B42_03025</name>
</gene>
<evidence type="ECO:0000256" key="2">
    <source>
        <dbReference type="ARBA" id="ARBA00009904"/>
    </source>
</evidence>
<evidence type="ECO:0000256" key="5">
    <source>
        <dbReference type="ARBA" id="ARBA00022989"/>
    </source>
</evidence>
<evidence type="ECO:0000256" key="3">
    <source>
        <dbReference type="ARBA" id="ARBA00022448"/>
    </source>
</evidence>
<proteinExistence type="inferred from homology"/>
<feature type="transmembrane region" description="Helical" evidence="9">
    <location>
        <begin position="477"/>
        <end position="498"/>
    </location>
</feature>
<evidence type="ECO:0000256" key="1">
    <source>
        <dbReference type="ARBA" id="ARBA00004141"/>
    </source>
</evidence>
<dbReference type="GO" id="GO:0016471">
    <property type="term" value="C:vacuolar proton-transporting V-type ATPase complex"/>
    <property type="evidence" value="ECO:0007669"/>
    <property type="project" value="TreeGrafter"/>
</dbReference>
<feature type="transmembrane region" description="Helical" evidence="9">
    <location>
        <begin position="402"/>
        <end position="428"/>
    </location>
</feature>
<feature type="transmembrane region" description="Helical" evidence="9">
    <location>
        <begin position="440"/>
        <end position="465"/>
    </location>
</feature>
<comment type="subcellular location">
    <subcellularLocation>
        <location evidence="1">Membrane</location>
        <topology evidence="1">Multi-pass membrane protein</topology>
    </subcellularLocation>
</comment>
<keyword evidence="4 9" id="KW-0812">Transmembrane</keyword>
<feature type="transmembrane region" description="Helical" evidence="9">
    <location>
        <begin position="557"/>
        <end position="579"/>
    </location>
</feature>
<keyword evidence="11" id="KW-1185">Reference proteome</keyword>
<feature type="transmembrane region" description="Helical" evidence="9">
    <location>
        <begin position="504"/>
        <end position="521"/>
    </location>
</feature>
<name>A0A8J6HR36_9FIRM</name>
<dbReference type="Proteomes" id="UP000657177">
    <property type="component" value="Unassembled WGS sequence"/>
</dbReference>
<dbReference type="GO" id="GO:0046961">
    <property type="term" value="F:proton-transporting ATPase activity, rotational mechanism"/>
    <property type="evidence" value="ECO:0007669"/>
    <property type="project" value="InterPro"/>
</dbReference>
<sequence length="649" mass="72375">MAIVPMRRLELYGLVEHKSSFLSELQRLGLVELIEPAEEEKRLGTEEEIAEKLRQVEEKLGEINRVLTIFERFAPLKPNFIEQFAGIKTILTWEEQQNYLAKREKAKDLAEQVFTAEYEHNILEQEIVRIERELKALQPWAELDLPVEAWDGSRRIAVLLGSSDRDPQLLSQALAAEEIAHCYRELGEYENRFYAVFFCWRDAQAAEILRAKGFVPARPEVTAGTVGERLAALNEKKQQLEAEKAKLVAALQNLANERPFFQTLYDYWHNQKRQVEAHRQLLVGKAVFGLQGWVPAEQAGRVEKVLAALKLPHYLRIFEPQPGEEIPILLKNPKVVTPFEKLVESFSYPRQDEVDPSAAIAPFFFLCYGMALGDAGYGAVLALLCAVLMAKLTMGPGGRKMAGLFILSGLGAVLFGLVTSSIFGYSFFKGAFNVMDSPQLLLVLSLGLGLIQLYTGTIISAWISIKHGDVAGAFWEKGVWLLFLTGILLTVGGSYIGLEDYAGYFKYGTLTAALLLVIGNARGKKGLVEILKAIPGGLLKIYGSVSFFSDVLSYSRLMALGLSGAVMASIINLFVEMTWGAPLGWLFALLIFLVGHGLNFGLNLLGAYVHSSRLQYLEFFNTFFTGGGRPFAPLKLENKNVYLEKEREV</sequence>
<feature type="coiled-coil region" evidence="8">
    <location>
        <begin position="223"/>
        <end position="257"/>
    </location>
</feature>
<feature type="transmembrane region" description="Helical" evidence="9">
    <location>
        <begin position="363"/>
        <end position="390"/>
    </location>
</feature>
<evidence type="ECO:0000313" key="11">
    <source>
        <dbReference type="Proteomes" id="UP000657177"/>
    </source>
</evidence>
<dbReference type="GO" id="GO:0051117">
    <property type="term" value="F:ATPase binding"/>
    <property type="evidence" value="ECO:0007669"/>
    <property type="project" value="TreeGrafter"/>
</dbReference>
<keyword evidence="6" id="KW-0406">Ion transport</keyword>
<evidence type="ECO:0000256" key="9">
    <source>
        <dbReference type="SAM" id="Phobius"/>
    </source>
</evidence>
<reference evidence="10" key="1">
    <citation type="submission" date="2020-06" db="EMBL/GenBank/DDBJ databases">
        <title>Novel chitinolytic bacterium.</title>
        <authorList>
            <person name="Ungkulpasvich U."/>
            <person name="Kosugi A."/>
            <person name="Uke A."/>
        </authorList>
    </citation>
    <scope>NUCLEOTIDE SEQUENCE</scope>
    <source>
        <strain evidence="10">UUS1-1</strain>
    </source>
</reference>
<evidence type="ECO:0000256" key="8">
    <source>
        <dbReference type="SAM" id="Coils"/>
    </source>
</evidence>
<keyword evidence="3" id="KW-0813">Transport</keyword>
<evidence type="ECO:0000313" key="10">
    <source>
        <dbReference type="EMBL" id="MBA2132516.1"/>
    </source>
</evidence>
<dbReference type="EMBL" id="JAAKDE010000004">
    <property type="protein sequence ID" value="MBA2132516.1"/>
    <property type="molecule type" value="Genomic_DNA"/>
</dbReference>
<feature type="transmembrane region" description="Helical" evidence="9">
    <location>
        <begin position="585"/>
        <end position="609"/>
    </location>
</feature>
<protein>
    <submittedName>
        <fullName evidence="10">V-type ATP synthase subunit I</fullName>
    </submittedName>
</protein>
<evidence type="ECO:0000256" key="4">
    <source>
        <dbReference type="ARBA" id="ARBA00022692"/>
    </source>
</evidence>
<dbReference type="GO" id="GO:0007035">
    <property type="term" value="P:vacuolar acidification"/>
    <property type="evidence" value="ECO:0007669"/>
    <property type="project" value="TreeGrafter"/>
</dbReference>
<dbReference type="PANTHER" id="PTHR11629:SF63">
    <property type="entry name" value="V-TYPE PROTON ATPASE SUBUNIT A"/>
    <property type="match status" value="1"/>
</dbReference>
<dbReference type="AlphaFoldDB" id="A0A8J6HR36"/>
<keyword evidence="7 9" id="KW-0472">Membrane</keyword>
<keyword evidence="5 9" id="KW-1133">Transmembrane helix</keyword>
<evidence type="ECO:0000256" key="7">
    <source>
        <dbReference type="ARBA" id="ARBA00023136"/>
    </source>
</evidence>
<dbReference type="InterPro" id="IPR002490">
    <property type="entry name" value="V-ATPase_116kDa_su"/>
</dbReference>
<dbReference type="PANTHER" id="PTHR11629">
    <property type="entry name" value="VACUOLAR PROTON ATPASES"/>
    <property type="match status" value="1"/>
</dbReference>
<accession>A0A8J6HR36</accession>
<evidence type="ECO:0000256" key="6">
    <source>
        <dbReference type="ARBA" id="ARBA00023065"/>
    </source>
</evidence>
<dbReference type="RefSeq" id="WP_181338959.1">
    <property type="nucleotide sequence ID" value="NZ_JAAKDE010000004.1"/>
</dbReference>
<dbReference type="GO" id="GO:0033179">
    <property type="term" value="C:proton-transporting V-type ATPase, V0 domain"/>
    <property type="evidence" value="ECO:0007669"/>
    <property type="project" value="InterPro"/>
</dbReference>
<comment type="similarity">
    <text evidence="2">Belongs to the V-ATPase 116 kDa subunit family.</text>
</comment>
<keyword evidence="8" id="KW-0175">Coiled coil</keyword>